<dbReference type="EMBL" id="NKCL01000009">
    <property type="protein sequence ID" value="RSL90327.1"/>
    <property type="molecule type" value="Genomic_DNA"/>
</dbReference>
<gene>
    <name evidence="2" type="ORF">CEP51_000784</name>
</gene>
<dbReference type="InterPro" id="IPR052895">
    <property type="entry name" value="HetReg/Transcr_Mod"/>
</dbReference>
<dbReference type="InterPro" id="IPR010730">
    <property type="entry name" value="HET"/>
</dbReference>
<evidence type="ECO:0000259" key="1">
    <source>
        <dbReference type="Pfam" id="PF06985"/>
    </source>
</evidence>
<sequence>MASYTYKPVTTSQIRLVTVTQPAEDDGPLEASLDHVELNPEDPIKYTALSYCWGDATNLVELPCDGGVLRVTPSLYEALGEIIKFSPHKALWIDQICINQDDLEEKAEQVSKMNMIYDKAETVLAWLGPAIPSTPLGFEFVKKVGEIALPKATDMFRWDSYADDGEHERTKLERVEEYTQEQSLELGIPFDDETSWNAFSEFFDRSWFQRMWTVQEIIQARKAIVVCGPHSLPWEHVSAAARWFCHKAKAIHNRNTRKVDGMCLVTQMVAIPWRSKSGSEYMPQLFGQKTRPTCKWALRDLLERLRPRQAQDPRDKVFALVGISEEDRRFWGDKGVRIDYSLSVAEVYAQATEEIIKSEFMDGLDTIWSARQRSEVPGWPSWVPDWRMETGYGCTWGIGEPFKATEGDKGKHVFIPTEEPLTLAIQGKVIGRVTYRSQYRHFGELFQNNRLREVYNDCMSRLKSYPTGEQVETAFGLTLIGGLPWTEALEKKNMTTETYTKKYMEFYDVTQMTRDTPEEEAARDEILQTFYKLGFDLSWIRQVLDAYCERRFFVTDSGHMGLGHHDILERDLIVAVVGLRWPCVLRPKSEDHEDGFEFIGEAYCHGLMNGEAIQELPKDEEDNYVGQIFLLK</sequence>
<comment type="caution">
    <text evidence="2">The sequence shown here is derived from an EMBL/GenBank/DDBJ whole genome shotgun (WGS) entry which is preliminary data.</text>
</comment>
<dbReference type="Pfam" id="PF06985">
    <property type="entry name" value="HET"/>
    <property type="match status" value="1"/>
</dbReference>
<keyword evidence="3" id="KW-1185">Reference proteome</keyword>
<dbReference type="AlphaFoldDB" id="A0A428SKP7"/>
<protein>
    <recommendedName>
        <fullName evidence="1">Heterokaryon incompatibility domain-containing protein</fullName>
    </recommendedName>
</protein>
<dbReference type="Proteomes" id="UP000287972">
    <property type="component" value="Unassembled WGS sequence"/>
</dbReference>
<feature type="domain" description="Heterokaryon incompatibility" evidence="1">
    <location>
        <begin position="46"/>
        <end position="216"/>
    </location>
</feature>
<evidence type="ECO:0000313" key="2">
    <source>
        <dbReference type="EMBL" id="RSL90327.1"/>
    </source>
</evidence>
<dbReference type="Pfam" id="PF26639">
    <property type="entry name" value="Het-6_barrel"/>
    <property type="match status" value="1"/>
</dbReference>
<dbReference type="PANTHER" id="PTHR24148:SF82">
    <property type="entry name" value="HETEROKARYON INCOMPATIBILITY DOMAIN-CONTAINING PROTEIN"/>
    <property type="match status" value="1"/>
</dbReference>
<name>A0A428SKP7_9HYPO</name>
<proteinExistence type="predicted"/>
<accession>A0A428SKP7</accession>
<evidence type="ECO:0000313" key="3">
    <source>
        <dbReference type="Proteomes" id="UP000287972"/>
    </source>
</evidence>
<organism evidence="2 3">
    <name type="scientific">Fusarium floridanum</name>
    <dbReference type="NCBI Taxonomy" id="1325733"/>
    <lineage>
        <taxon>Eukaryota</taxon>
        <taxon>Fungi</taxon>
        <taxon>Dikarya</taxon>
        <taxon>Ascomycota</taxon>
        <taxon>Pezizomycotina</taxon>
        <taxon>Sordariomycetes</taxon>
        <taxon>Hypocreomycetidae</taxon>
        <taxon>Hypocreales</taxon>
        <taxon>Nectriaceae</taxon>
        <taxon>Fusarium</taxon>
        <taxon>Fusarium solani species complex</taxon>
    </lineage>
</organism>
<reference evidence="2 3" key="1">
    <citation type="submission" date="2017-06" db="EMBL/GenBank/DDBJ databases">
        <title>Comparative genomic analysis of Ambrosia Fusariam Clade fungi.</title>
        <authorList>
            <person name="Stajich J.E."/>
            <person name="Carrillo J."/>
            <person name="Kijimoto T."/>
            <person name="Eskalen A."/>
            <person name="O'Donnell K."/>
            <person name="Kasson M."/>
        </authorList>
    </citation>
    <scope>NUCLEOTIDE SEQUENCE [LARGE SCALE GENOMIC DNA]</scope>
    <source>
        <strain evidence="2 3">NRRL62606</strain>
    </source>
</reference>
<dbReference type="PANTHER" id="PTHR24148">
    <property type="entry name" value="ANKYRIN REPEAT DOMAIN-CONTAINING PROTEIN 39 HOMOLOG-RELATED"/>
    <property type="match status" value="1"/>
</dbReference>